<dbReference type="Pfam" id="PF24626">
    <property type="entry name" value="SH3_Tf2-1"/>
    <property type="match status" value="1"/>
</dbReference>
<accession>A0A5B6WPQ0</accession>
<dbReference type="EMBL" id="SMMG02000002">
    <property type="protein sequence ID" value="KAA3482995.1"/>
    <property type="molecule type" value="Genomic_DNA"/>
</dbReference>
<evidence type="ECO:0000259" key="1">
    <source>
        <dbReference type="Pfam" id="PF24626"/>
    </source>
</evidence>
<sequence length="75" mass="8768">MLGLELVQESNGKITLIQDRLKTTFDRKKSYTNLKIKDIEYSGKLSLRFIGPYQILRRISLVAYQLDLPPELDRI</sequence>
<gene>
    <name evidence="2" type="ORF">EPI10_005198</name>
</gene>
<evidence type="ECO:0000313" key="3">
    <source>
        <dbReference type="Proteomes" id="UP000325315"/>
    </source>
</evidence>
<comment type="caution">
    <text evidence="2">The sequence shown here is derived from an EMBL/GenBank/DDBJ whole genome shotgun (WGS) entry which is preliminary data.</text>
</comment>
<dbReference type="PANTHER" id="PTHR46148:SF44">
    <property type="entry name" value="GAG-POL POLYPROTEIN"/>
    <property type="match status" value="1"/>
</dbReference>
<keyword evidence="3" id="KW-1185">Reference proteome</keyword>
<organism evidence="2 3">
    <name type="scientific">Gossypium australe</name>
    <dbReference type="NCBI Taxonomy" id="47621"/>
    <lineage>
        <taxon>Eukaryota</taxon>
        <taxon>Viridiplantae</taxon>
        <taxon>Streptophyta</taxon>
        <taxon>Embryophyta</taxon>
        <taxon>Tracheophyta</taxon>
        <taxon>Spermatophyta</taxon>
        <taxon>Magnoliopsida</taxon>
        <taxon>eudicotyledons</taxon>
        <taxon>Gunneridae</taxon>
        <taxon>Pentapetalae</taxon>
        <taxon>rosids</taxon>
        <taxon>malvids</taxon>
        <taxon>Malvales</taxon>
        <taxon>Malvaceae</taxon>
        <taxon>Malvoideae</taxon>
        <taxon>Gossypium</taxon>
    </lineage>
</organism>
<dbReference type="PANTHER" id="PTHR46148">
    <property type="entry name" value="CHROMO DOMAIN-CONTAINING PROTEIN"/>
    <property type="match status" value="1"/>
</dbReference>
<name>A0A5B6WPQ0_9ROSI</name>
<protein>
    <submittedName>
        <fullName evidence="2">Retrotransposable element Tf2</fullName>
    </submittedName>
</protein>
<dbReference type="OrthoDB" id="1738613at2759"/>
<feature type="domain" description="Tf2-1-like SH3-like" evidence="1">
    <location>
        <begin position="40"/>
        <end position="74"/>
    </location>
</feature>
<dbReference type="AlphaFoldDB" id="A0A5B6WPQ0"/>
<dbReference type="Proteomes" id="UP000325315">
    <property type="component" value="Unassembled WGS sequence"/>
</dbReference>
<evidence type="ECO:0000313" key="2">
    <source>
        <dbReference type="EMBL" id="KAA3482995.1"/>
    </source>
</evidence>
<proteinExistence type="predicted"/>
<dbReference type="InterPro" id="IPR056924">
    <property type="entry name" value="SH3_Tf2-1"/>
</dbReference>
<reference evidence="3" key="1">
    <citation type="journal article" date="2019" name="Plant Biotechnol. J.">
        <title>Genome sequencing of the Australian wild diploid species Gossypium australe highlights disease resistance and delayed gland morphogenesis.</title>
        <authorList>
            <person name="Cai Y."/>
            <person name="Cai X."/>
            <person name="Wang Q."/>
            <person name="Wang P."/>
            <person name="Zhang Y."/>
            <person name="Cai C."/>
            <person name="Xu Y."/>
            <person name="Wang K."/>
            <person name="Zhou Z."/>
            <person name="Wang C."/>
            <person name="Geng S."/>
            <person name="Li B."/>
            <person name="Dong Q."/>
            <person name="Hou Y."/>
            <person name="Wang H."/>
            <person name="Ai P."/>
            <person name="Liu Z."/>
            <person name="Yi F."/>
            <person name="Sun M."/>
            <person name="An G."/>
            <person name="Cheng J."/>
            <person name="Zhang Y."/>
            <person name="Shi Q."/>
            <person name="Xie Y."/>
            <person name="Shi X."/>
            <person name="Chang Y."/>
            <person name="Huang F."/>
            <person name="Chen Y."/>
            <person name="Hong S."/>
            <person name="Mi L."/>
            <person name="Sun Q."/>
            <person name="Zhang L."/>
            <person name="Zhou B."/>
            <person name="Peng R."/>
            <person name="Zhang X."/>
            <person name="Liu F."/>
        </authorList>
    </citation>
    <scope>NUCLEOTIDE SEQUENCE [LARGE SCALE GENOMIC DNA]</scope>
    <source>
        <strain evidence="3">cv. PA1801</strain>
    </source>
</reference>